<evidence type="ECO:0000313" key="2">
    <source>
        <dbReference type="Proteomes" id="UP000789920"/>
    </source>
</evidence>
<dbReference type="EMBL" id="CAJVQC010005622">
    <property type="protein sequence ID" value="CAG8556342.1"/>
    <property type="molecule type" value="Genomic_DNA"/>
</dbReference>
<accession>A0ACA9M2T8</accession>
<dbReference type="Proteomes" id="UP000789920">
    <property type="component" value="Unassembled WGS sequence"/>
</dbReference>
<feature type="non-terminal residue" evidence="1">
    <location>
        <position position="1"/>
    </location>
</feature>
<name>A0ACA9M2T8_9GLOM</name>
<comment type="caution">
    <text evidence="1">The sequence shown here is derived from an EMBL/GenBank/DDBJ whole genome shotgun (WGS) entry which is preliminary data.</text>
</comment>
<keyword evidence="2" id="KW-1185">Reference proteome</keyword>
<sequence length="55" mass="6412">SNELEKLWAKHIVALTDDILYSTHQHSHNPELQLTEPEIENDALNQLETILFMVE</sequence>
<reference evidence="1" key="1">
    <citation type="submission" date="2021-06" db="EMBL/GenBank/DDBJ databases">
        <authorList>
            <person name="Kallberg Y."/>
            <person name="Tangrot J."/>
            <person name="Rosling A."/>
        </authorList>
    </citation>
    <scope>NUCLEOTIDE SEQUENCE</scope>
    <source>
        <strain evidence="1">MA461A</strain>
    </source>
</reference>
<evidence type="ECO:0000313" key="1">
    <source>
        <dbReference type="EMBL" id="CAG8556342.1"/>
    </source>
</evidence>
<gene>
    <name evidence="1" type="ORF">RPERSI_LOCUS4174</name>
</gene>
<proteinExistence type="predicted"/>
<organism evidence="1 2">
    <name type="scientific">Racocetra persica</name>
    <dbReference type="NCBI Taxonomy" id="160502"/>
    <lineage>
        <taxon>Eukaryota</taxon>
        <taxon>Fungi</taxon>
        <taxon>Fungi incertae sedis</taxon>
        <taxon>Mucoromycota</taxon>
        <taxon>Glomeromycotina</taxon>
        <taxon>Glomeromycetes</taxon>
        <taxon>Diversisporales</taxon>
        <taxon>Gigasporaceae</taxon>
        <taxon>Racocetra</taxon>
    </lineage>
</organism>
<protein>
    <submittedName>
        <fullName evidence="1">1904_t:CDS:1</fullName>
    </submittedName>
</protein>